<dbReference type="GO" id="GO:0006282">
    <property type="term" value="P:regulation of DNA repair"/>
    <property type="evidence" value="ECO:0007669"/>
    <property type="project" value="InterPro"/>
</dbReference>
<sequence>MAFATRVFARHPSIELMSCLDYFYFLLSRKDYSASELRKKGQEKGFGNEEILEAIAQIQDRGYQSDTRLVANSIASAAGKYGKSAIKRKCLQKGITNDLFEQVWEEETAENQDSEAEKLAELKAKVMRKYKIDTWGKADPKTKGKVLNYLQYRGFNAFEIWRQWQTEEDDE</sequence>
<dbReference type="PANTHER" id="PTHR33602:SF1">
    <property type="entry name" value="REGULATORY PROTEIN RECX FAMILY PROTEIN"/>
    <property type="match status" value="1"/>
</dbReference>
<evidence type="ECO:0000313" key="7">
    <source>
        <dbReference type="Proteomes" id="UP000010478"/>
    </source>
</evidence>
<keyword evidence="7" id="KW-1185">Reference proteome</keyword>
<name>K9VK80_9CYAN</name>
<dbReference type="AlphaFoldDB" id="K9VK80"/>
<dbReference type="InterPro" id="IPR053926">
    <property type="entry name" value="RecX_HTH_1st"/>
</dbReference>
<dbReference type="HOGENOM" id="CLU_066607_3_3_3"/>
<dbReference type="GO" id="GO:0005737">
    <property type="term" value="C:cytoplasm"/>
    <property type="evidence" value="ECO:0007669"/>
    <property type="project" value="UniProtKB-SubCell"/>
</dbReference>
<dbReference type="STRING" id="179408.Osc7112_4033"/>
<evidence type="ECO:0000256" key="3">
    <source>
        <dbReference type="ARBA" id="ARBA00018111"/>
    </source>
</evidence>
<dbReference type="Gene3D" id="1.10.10.10">
    <property type="entry name" value="Winged helix-like DNA-binding domain superfamily/Winged helix DNA-binding domain"/>
    <property type="match status" value="2"/>
</dbReference>
<feature type="domain" description="RecX first three-helical" evidence="5">
    <location>
        <begin position="20"/>
        <end position="56"/>
    </location>
</feature>
<gene>
    <name evidence="6" type="ORF">Osc7112_4033</name>
</gene>
<evidence type="ECO:0000259" key="5">
    <source>
        <dbReference type="Pfam" id="PF21982"/>
    </source>
</evidence>
<dbReference type="eggNOG" id="COG2137">
    <property type="taxonomic scope" value="Bacteria"/>
</dbReference>
<evidence type="ECO:0000313" key="6">
    <source>
        <dbReference type="EMBL" id="AFZ08366.1"/>
    </source>
</evidence>
<protein>
    <recommendedName>
        <fullName evidence="3">Regulatory protein RecX</fullName>
    </recommendedName>
</protein>
<organism evidence="6 7">
    <name type="scientific">Phormidium nigroviride PCC 7112</name>
    <dbReference type="NCBI Taxonomy" id="179408"/>
    <lineage>
        <taxon>Bacteria</taxon>
        <taxon>Bacillati</taxon>
        <taxon>Cyanobacteriota</taxon>
        <taxon>Cyanophyceae</taxon>
        <taxon>Oscillatoriophycideae</taxon>
        <taxon>Oscillatoriales</taxon>
        <taxon>Oscillatoriaceae</taxon>
        <taxon>Phormidium</taxon>
    </lineage>
</organism>
<evidence type="ECO:0000256" key="2">
    <source>
        <dbReference type="ARBA" id="ARBA00009695"/>
    </source>
</evidence>
<dbReference type="Pfam" id="PF21982">
    <property type="entry name" value="RecX_HTH1"/>
    <property type="match status" value="1"/>
</dbReference>
<dbReference type="InterPro" id="IPR003783">
    <property type="entry name" value="Regulatory_RecX"/>
</dbReference>
<proteinExistence type="inferred from homology"/>
<comment type="subcellular location">
    <subcellularLocation>
        <location evidence="1">Cytoplasm</location>
    </subcellularLocation>
</comment>
<dbReference type="EMBL" id="CP003614">
    <property type="protein sequence ID" value="AFZ08366.1"/>
    <property type="molecule type" value="Genomic_DNA"/>
</dbReference>
<dbReference type="KEGG" id="oni:Osc7112_4033"/>
<dbReference type="InterPro" id="IPR036388">
    <property type="entry name" value="WH-like_DNA-bd_sf"/>
</dbReference>
<dbReference type="Proteomes" id="UP000010478">
    <property type="component" value="Chromosome"/>
</dbReference>
<reference evidence="6 7" key="1">
    <citation type="submission" date="2012-05" db="EMBL/GenBank/DDBJ databases">
        <title>Finished chromosome of genome of Oscillatoria sp. PCC 7112.</title>
        <authorList>
            <consortium name="US DOE Joint Genome Institute"/>
            <person name="Gugger M."/>
            <person name="Coursin T."/>
            <person name="Rippka R."/>
            <person name="Tandeau De Marsac N."/>
            <person name="Huntemann M."/>
            <person name="Wei C.-L."/>
            <person name="Han J."/>
            <person name="Detter J.C."/>
            <person name="Han C."/>
            <person name="Tapia R."/>
            <person name="Davenport K."/>
            <person name="Daligault H."/>
            <person name="Erkkila T."/>
            <person name="Gu W."/>
            <person name="Munk A.C.C."/>
            <person name="Teshima H."/>
            <person name="Xu Y."/>
            <person name="Chain P."/>
            <person name="Chen A."/>
            <person name="Krypides N."/>
            <person name="Mavromatis K."/>
            <person name="Markowitz V."/>
            <person name="Szeto E."/>
            <person name="Ivanova N."/>
            <person name="Mikhailova N."/>
            <person name="Ovchinnikova G."/>
            <person name="Pagani I."/>
            <person name="Pati A."/>
            <person name="Goodwin L."/>
            <person name="Peters L."/>
            <person name="Pitluck S."/>
            <person name="Woyke T."/>
            <person name="Kerfeld C."/>
        </authorList>
    </citation>
    <scope>NUCLEOTIDE SEQUENCE [LARGE SCALE GENOMIC DNA]</scope>
    <source>
        <strain evidence="6 7">PCC 7112</strain>
    </source>
</reference>
<evidence type="ECO:0000256" key="1">
    <source>
        <dbReference type="ARBA" id="ARBA00004496"/>
    </source>
</evidence>
<keyword evidence="4" id="KW-0963">Cytoplasm</keyword>
<comment type="similarity">
    <text evidence="2">Belongs to the RecX family.</text>
</comment>
<evidence type="ECO:0000256" key="4">
    <source>
        <dbReference type="ARBA" id="ARBA00022490"/>
    </source>
</evidence>
<dbReference type="PANTHER" id="PTHR33602">
    <property type="entry name" value="REGULATORY PROTEIN RECX FAMILY PROTEIN"/>
    <property type="match status" value="1"/>
</dbReference>
<accession>K9VK80</accession>